<evidence type="ECO:0000259" key="1">
    <source>
        <dbReference type="PROSITE" id="PS51340"/>
    </source>
</evidence>
<dbReference type="RefSeq" id="WP_054197352.1">
    <property type="nucleotide sequence ID" value="NZ_CABMKQ010000046.1"/>
</dbReference>
<dbReference type="EMBL" id="CP012541">
    <property type="protein sequence ID" value="ALF48480.1"/>
    <property type="molecule type" value="Genomic_DNA"/>
</dbReference>
<dbReference type="PROSITE" id="PS51340">
    <property type="entry name" value="MOSC"/>
    <property type="match status" value="1"/>
</dbReference>
<dbReference type="Proteomes" id="UP000066049">
    <property type="component" value="Chromosome"/>
</dbReference>
<feature type="domain" description="MOSC" evidence="1">
    <location>
        <begin position="35"/>
        <end position="170"/>
    </location>
</feature>
<dbReference type="SUPFAM" id="SSF50800">
    <property type="entry name" value="PK beta-barrel domain-like"/>
    <property type="match status" value="1"/>
</dbReference>
<dbReference type="InterPro" id="IPR052353">
    <property type="entry name" value="Benzoxazolinone_Detox_Enz"/>
</dbReference>
<dbReference type="KEGG" id="ccoc:CCON33237_1847"/>
<dbReference type="Pfam" id="PF03473">
    <property type="entry name" value="MOSC"/>
    <property type="match status" value="1"/>
</dbReference>
<dbReference type="GO" id="GO:0030170">
    <property type="term" value="F:pyridoxal phosphate binding"/>
    <property type="evidence" value="ECO:0007669"/>
    <property type="project" value="InterPro"/>
</dbReference>
<reference evidence="3" key="1">
    <citation type="submission" date="2015-08" db="EMBL/GenBank/DDBJ databases">
        <title>Comparative genomics of the Campylobacter concisus group.</title>
        <authorList>
            <person name="Miller W.G."/>
            <person name="Yee E."/>
            <person name="Chapman M.H."/>
            <person name="Huynh S."/>
            <person name="Bono J.L."/>
            <person name="On S.L.W."/>
            <person name="St Leger J."/>
            <person name="Foster G."/>
            <person name="Parker C.T."/>
        </authorList>
    </citation>
    <scope>NUCLEOTIDE SEQUENCE [LARGE SCALE GENOMIC DNA]</scope>
    <source>
        <strain evidence="3">ATCC 33237</strain>
    </source>
</reference>
<dbReference type="GO" id="GO:0030151">
    <property type="term" value="F:molybdenum ion binding"/>
    <property type="evidence" value="ECO:0007669"/>
    <property type="project" value="InterPro"/>
</dbReference>
<dbReference type="AlphaFoldDB" id="A0A0M5MEY7"/>
<name>A0A0M5MEY7_9BACT</name>
<protein>
    <submittedName>
        <fullName evidence="2">Putative MOSC domain protein</fullName>
    </submittedName>
</protein>
<dbReference type="InterPro" id="IPR011037">
    <property type="entry name" value="Pyrv_Knase-like_insert_dom_sf"/>
</dbReference>
<dbReference type="PANTHER" id="PTHR30212:SF2">
    <property type="entry name" value="PROTEIN YIIM"/>
    <property type="match status" value="1"/>
</dbReference>
<accession>A0A0M5MEY7</accession>
<dbReference type="GeneID" id="28663524"/>
<sequence>MAIVKALLIGEVKNYGSQSATDKLNTPWSSAIFKIAQNGEIFANELGFEGDSVADTKHHGGPEKAIFANSFSNYADWESFLGLKNMAYGAMGENLCIDGLDESSVCVGDIHKIGSLVLQVSQPRKPCFKLSKRWGNENMATHIFETGLTGWYYRVITPGSCKVGDVIEVIEKDPVHMSILEVNRLFCAPNKNLNLLEKFNSLTTLPKSWYSDMERRIQGIYSTEYMRNL</sequence>
<proteinExistence type="predicted"/>
<evidence type="ECO:0000313" key="2">
    <source>
        <dbReference type="EMBL" id="ALF48480.1"/>
    </source>
</evidence>
<dbReference type="PANTHER" id="PTHR30212">
    <property type="entry name" value="PROTEIN YIIM"/>
    <property type="match status" value="1"/>
</dbReference>
<evidence type="ECO:0000313" key="3">
    <source>
        <dbReference type="Proteomes" id="UP000066049"/>
    </source>
</evidence>
<dbReference type="GO" id="GO:0003824">
    <property type="term" value="F:catalytic activity"/>
    <property type="evidence" value="ECO:0007669"/>
    <property type="project" value="InterPro"/>
</dbReference>
<dbReference type="InterPro" id="IPR005302">
    <property type="entry name" value="MoCF_Sase_C"/>
</dbReference>
<gene>
    <name evidence="2" type="ORF">CCON33237_1847</name>
</gene>
<organism evidence="2 3">
    <name type="scientific">Campylobacter concisus</name>
    <dbReference type="NCBI Taxonomy" id="199"/>
    <lineage>
        <taxon>Bacteria</taxon>
        <taxon>Pseudomonadati</taxon>
        <taxon>Campylobacterota</taxon>
        <taxon>Epsilonproteobacteria</taxon>
        <taxon>Campylobacterales</taxon>
        <taxon>Campylobacteraceae</taxon>
        <taxon>Campylobacter</taxon>
    </lineage>
</organism>
<dbReference type="Gene3D" id="2.40.33.20">
    <property type="entry name" value="PK beta-barrel domain-like"/>
    <property type="match status" value="1"/>
</dbReference>
<dbReference type="PATRIC" id="fig|199.248.peg.1905"/>